<organism evidence="1 2">
    <name type="scientific">Cladophialophora carrionii</name>
    <dbReference type="NCBI Taxonomy" id="86049"/>
    <lineage>
        <taxon>Eukaryota</taxon>
        <taxon>Fungi</taxon>
        <taxon>Dikarya</taxon>
        <taxon>Ascomycota</taxon>
        <taxon>Pezizomycotina</taxon>
        <taxon>Eurotiomycetes</taxon>
        <taxon>Chaetothyriomycetidae</taxon>
        <taxon>Chaetothyriales</taxon>
        <taxon>Herpotrichiellaceae</taxon>
        <taxon>Cladophialophora</taxon>
    </lineage>
</organism>
<proteinExistence type="predicted"/>
<dbReference type="OrthoDB" id="3477330at2759"/>
<dbReference type="EMBL" id="LGRB01000005">
    <property type="protein sequence ID" value="OCT54276.1"/>
    <property type="molecule type" value="Genomic_DNA"/>
</dbReference>
<dbReference type="VEuPathDB" id="FungiDB:CLCR_00342"/>
<reference evidence="2" key="1">
    <citation type="submission" date="2015-07" db="EMBL/GenBank/DDBJ databases">
        <authorList>
            <person name="Teixeira M.M."/>
            <person name="Souza R.C."/>
            <person name="Almeida L.G."/>
            <person name="Vicente V.A."/>
            <person name="de Hoog S."/>
            <person name="Bocca A.L."/>
            <person name="de Almeida S.R."/>
            <person name="Vasconcelos A.T."/>
            <person name="Felipe M.S."/>
        </authorList>
    </citation>
    <scope>NUCLEOTIDE SEQUENCE [LARGE SCALE GENOMIC DNA]</scope>
    <source>
        <strain evidence="2">KSF</strain>
    </source>
</reference>
<sequence length="144" mass="16098">MSPSACTKLYPPESYAASQFAAVHGALRRMLLAAIGAVMASSVWSDTDPTSLNGSRLREYEETEAEVLEWPVKKIAIPKTAPTTPGNLLVMERCSRAFHYALIIFWHCQGLFLDWYDKTAEEGMDSSRTSKEALVAIWRQNRDA</sequence>
<evidence type="ECO:0000313" key="1">
    <source>
        <dbReference type="EMBL" id="OCT54276.1"/>
    </source>
</evidence>
<dbReference type="AlphaFoldDB" id="A0A1C1D0M6"/>
<gene>
    <name evidence="1" type="ORF">CLCR_00342</name>
</gene>
<comment type="caution">
    <text evidence="1">The sequence shown here is derived from an EMBL/GenBank/DDBJ whole genome shotgun (WGS) entry which is preliminary data.</text>
</comment>
<accession>A0A1C1D0M6</accession>
<evidence type="ECO:0000313" key="2">
    <source>
        <dbReference type="Proteomes" id="UP000094526"/>
    </source>
</evidence>
<protein>
    <submittedName>
        <fullName evidence="1">Uncharacterized protein</fullName>
    </submittedName>
</protein>
<keyword evidence="2" id="KW-1185">Reference proteome</keyword>
<name>A0A1C1D0M6_9EURO</name>
<dbReference type="Proteomes" id="UP000094526">
    <property type="component" value="Unassembled WGS sequence"/>
</dbReference>